<name>E9HYH9_DAPPU</name>
<dbReference type="eggNOG" id="ENOG502QVK4">
    <property type="taxonomic scope" value="Eukaryota"/>
</dbReference>
<feature type="non-terminal residue" evidence="2">
    <location>
        <position position="184"/>
    </location>
</feature>
<dbReference type="AlphaFoldDB" id="E9HYH9"/>
<feature type="compositionally biased region" description="Basic and acidic residues" evidence="1">
    <location>
        <begin position="157"/>
        <end position="184"/>
    </location>
</feature>
<dbReference type="STRING" id="6669.E9HYH9"/>
<dbReference type="Proteomes" id="UP000000305">
    <property type="component" value="Unassembled WGS sequence"/>
</dbReference>
<evidence type="ECO:0000313" key="2">
    <source>
        <dbReference type="EMBL" id="EFX63201.1"/>
    </source>
</evidence>
<evidence type="ECO:0000256" key="1">
    <source>
        <dbReference type="SAM" id="MobiDB-lite"/>
    </source>
</evidence>
<keyword evidence="3" id="KW-1185">Reference proteome</keyword>
<feature type="non-terminal residue" evidence="2">
    <location>
        <position position="1"/>
    </location>
</feature>
<dbReference type="PANTHER" id="PTHR33488">
    <property type="entry name" value="ZGC:162509"/>
    <property type="match status" value="1"/>
</dbReference>
<dbReference type="KEGG" id="dpx:DAPPUDRAFT_15274"/>
<dbReference type="HOGENOM" id="CLU_1471757_0_0_1"/>
<organism evidence="2 3">
    <name type="scientific">Daphnia pulex</name>
    <name type="common">Water flea</name>
    <dbReference type="NCBI Taxonomy" id="6669"/>
    <lineage>
        <taxon>Eukaryota</taxon>
        <taxon>Metazoa</taxon>
        <taxon>Ecdysozoa</taxon>
        <taxon>Arthropoda</taxon>
        <taxon>Crustacea</taxon>
        <taxon>Branchiopoda</taxon>
        <taxon>Diplostraca</taxon>
        <taxon>Cladocera</taxon>
        <taxon>Anomopoda</taxon>
        <taxon>Daphniidae</taxon>
        <taxon>Daphnia</taxon>
    </lineage>
</organism>
<sequence length="184" mass="21321">IEGDTNWSELLAPAPMGIAVMSQLLICASRVRDFSFDISDNENLFPLIKHPESFRTTLVQIANESYEAFMKAHSNMNKIQLQMGEVPGYAKDCVRYMESENKEMMKKLLPRRLERIKEAADDGERMTKEVCDTFEKLLQLIQQVITASSKGSRKKQKEMLENFEKMKESQEAAKKEQHKKLQER</sequence>
<reference evidence="2 3" key="1">
    <citation type="journal article" date="2011" name="Science">
        <title>The ecoresponsive genome of Daphnia pulex.</title>
        <authorList>
            <person name="Colbourne J.K."/>
            <person name="Pfrender M.E."/>
            <person name="Gilbert D."/>
            <person name="Thomas W.K."/>
            <person name="Tucker A."/>
            <person name="Oakley T.H."/>
            <person name="Tokishita S."/>
            <person name="Aerts A."/>
            <person name="Arnold G.J."/>
            <person name="Basu M.K."/>
            <person name="Bauer D.J."/>
            <person name="Caceres C.E."/>
            <person name="Carmel L."/>
            <person name="Casola C."/>
            <person name="Choi J.H."/>
            <person name="Detter J.C."/>
            <person name="Dong Q."/>
            <person name="Dusheyko S."/>
            <person name="Eads B.D."/>
            <person name="Frohlich T."/>
            <person name="Geiler-Samerotte K.A."/>
            <person name="Gerlach D."/>
            <person name="Hatcher P."/>
            <person name="Jogdeo S."/>
            <person name="Krijgsveld J."/>
            <person name="Kriventseva E.V."/>
            <person name="Kultz D."/>
            <person name="Laforsch C."/>
            <person name="Lindquist E."/>
            <person name="Lopez J."/>
            <person name="Manak J.R."/>
            <person name="Muller J."/>
            <person name="Pangilinan J."/>
            <person name="Patwardhan R.P."/>
            <person name="Pitluck S."/>
            <person name="Pritham E.J."/>
            <person name="Rechtsteiner A."/>
            <person name="Rho M."/>
            <person name="Rogozin I.B."/>
            <person name="Sakarya O."/>
            <person name="Salamov A."/>
            <person name="Schaack S."/>
            <person name="Shapiro H."/>
            <person name="Shiga Y."/>
            <person name="Skalitzky C."/>
            <person name="Smith Z."/>
            <person name="Souvorov A."/>
            <person name="Sung W."/>
            <person name="Tang Z."/>
            <person name="Tsuchiya D."/>
            <person name="Tu H."/>
            <person name="Vos H."/>
            <person name="Wang M."/>
            <person name="Wolf Y.I."/>
            <person name="Yamagata H."/>
            <person name="Yamada T."/>
            <person name="Ye Y."/>
            <person name="Shaw J.R."/>
            <person name="Andrews J."/>
            <person name="Crease T.J."/>
            <person name="Tang H."/>
            <person name="Lucas S.M."/>
            <person name="Robertson H.M."/>
            <person name="Bork P."/>
            <person name="Koonin E.V."/>
            <person name="Zdobnov E.M."/>
            <person name="Grigoriev I.V."/>
            <person name="Lynch M."/>
            <person name="Boore J.L."/>
        </authorList>
    </citation>
    <scope>NUCLEOTIDE SEQUENCE [LARGE SCALE GENOMIC DNA]</scope>
</reference>
<accession>E9HYH9</accession>
<evidence type="ECO:0000313" key="3">
    <source>
        <dbReference type="Proteomes" id="UP000000305"/>
    </source>
</evidence>
<protein>
    <submittedName>
        <fullName evidence="2">Uncharacterized protein</fullName>
    </submittedName>
</protein>
<dbReference type="OrthoDB" id="5406275at2759"/>
<dbReference type="InParanoid" id="E9HYH9"/>
<proteinExistence type="predicted"/>
<dbReference type="PANTHER" id="PTHR33488:SF2">
    <property type="entry name" value="EARLY ENDOSOME ANTIGEN 1-LIKE"/>
    <property type="match status" value="1"/>
</dbReference>
<dbReference type="EMBL" id="GL733166">
    <property type="protein sequence ID" value="EFX63201.1"/>
    <property type="molecule type" value="Genomic_DNA"/>
</dbReference>
<feature type="region of interest" description="Disordered" evidence="1">
    <location>
        <begin position="147"/>
        <end position="184"/>
    </location>
</feature>
<gene>
    <name evidence="2" type="ORF">DAPPUDRAFT_15274</name>
</gene>
<dbReference type="PhylomeDB" id="E9HYH9"/>